<evidence type="ECO:0000256" key="1">
    <source>
        <dbReference type="ARBA" id="ARBA00001971"/>
    </source>
</evidence>
<proteinExistence type="inferred from homology"/>
<dbReference type="GO" id="GO:0005506">
    <property type="term" value="F:iron ion binding"/>
    <property type="evidence" value="ECO:0007669"/>
    <property type="project" value="InterPro"/>
</dbReference>
<dbReference type="InterPro" id="IPR036396">
    <property type="entry name" value="Cyt_P450_sf"/>
</dbReference>
<dbReference type="CDD" id="cd11062">
    <property type="entry name" value="CYP58-like"/>
    <property type="match status" value="1"/>
</dbReference>
<dbReference type="GO" id="GO:0016705">
    <property type="term" value="F:oxidoreductase activity, acting on paired donors, with incorporation or reduction of molecular oxygen"/>
    <property type="evidence" value="ECO:0007669"/>
    <property type="project" value="InterPro"/>
</dbReference>
<dbReference type="PRINTS" id="PR00385">
    <property type="entry name" value="P450"/>
</dbReference>
<dbReference type="GO" id="GO:0004497">
    <property type="term" value="F:monooxygenase activity"/>
    <property type="evidence" value="ECO:0007669"/>
    <property type="project" value="UniProtKB-KW"/>
</dbReference>
<dbReference type="Proteomes" id="UP001281003">
    <property type="component" value="Unassembled WGS sequence"/>
</dbReference>
<keyword evidence="12" id="KW-1133">Transmembrane helix</keyword>
<dbReference type="SUPFAM" id="SSF48264">
    <property type="entry name" value="Cytochrome P450"/>
    <property type="match status" value="1"/>
</dbReference>
<evidence type="ECO:0000256" key="4">
    <source>
        <dbReference type="ARBA" id="ARBA00022617"/>
    </source>
</evidence>
<feature type="binding site" description="axial binding residue" evidence="10">
    <location>
        <position position="489"/>
    </location>
    <ligand>
        <name>heme</name>
        <dbReference type="ChEBI" id="CHEBI:30413"/>
    </ligand>
    <ligandPart>
        <name>Fe</name>
        <dbReference type="ChEBI" id="CHEBI:18248"/>
    </ligandPart>
</feature>
<evidence type="ECO:0000256" key="3">
    <source>
        <dbReference type="ARBA" id="ARBA00010617"/>
    </source>
</evidence>
<evidence type="ECO:0000256" key="5">
    <source>
        <dbReference type="ARBA" id="ARBA00022723"/>
    </source>
</evidence>
<keyword evidence="5 10" id="KW-0479">Metal-binding</keyword>
<dbReference type="GO" id="GO:0020037">
    <property type="term" value="F:heme binding"/>
    <property type="evidence" value="ECO:0007669"/>
    <property type="project" value="InterPro"/>
</dbReference>
<dbReference type="EMBL" id="JAUTDP010000014">
    <property type="protein sequence ID" value="KAK3389006.1"/>
    <property type="molecule type" value="Genomic_DNA"/>
</dbReference>
<dbReference type="InterPro" id="IPR002401">
    <property type="entry name" value="Cyt_P450_E_grp-I"/>
</dbReference>
<evidence type="ECO:0000256" key="11">
    <source>
        <dbReference type="RuleBase" id="RU000461"/>
    </source>
</evidence>
<dbReference type="Gene3D" id="1.10.630.10">
    <property type="entry name" value="Cytochrome P450"/>
    <property type="match status" value="1"/>
</dbReference>
<accession>A0AAE0NWK0</accession>
<evidence type="ECO:0000313" key="14">
    <source>
        <dbReference type="Proteomes" id="UP001281003"/>
    </source>
</evidence>
<dbReference type="Pfam" id="PF00067">
    <property type="entry name" value="p450"/>
    <property type="match status" value="1"/>
</dbReference>
<evidence type="ECO:0000256" key="8">
    <source>
        <dbReference type="ARBA" id="ARBA00023033"/>
    </source>
</evidence>
<gene>
    <name evidence="13" type="ORF">B0T20DRAFT_91656</name>
</gene>
<dbReference type="GO" id="GO:0017000">
    <property type="term" value="P:antibiotic biosynthetic process"/>
    <property type="evidence" value="ECO:0007669"/>
    <property type="project" value="UniProtKB-KW"/>
</dbReference>
<dbReference type="PRINTS" id="PR00463">
    <property type="entry name" value="EP450I"/>
</dbReference>
<name>A0AAE0NWK0_SORBR</name>
<dbReference type="PANTHER" id="PTHR24305:SF157">
    <property type="entry name" value="N-ACETYLTRYPTOPHAN 6-HYDROXYLASE IVOC-RELATED"/>
    <property type="match status" value="1"/>
</dbReference>
<evidence type="ECO:0000256" key="6">
    <source>
        <dbReference type="ARBA" id="ARBA00023002"/>
    </source>
</evidence>
<dbReference type="AlphaFoldDB" id="A0AAE0NWK0"/>
<comment type="pathway">
    <text evidence="2">Antibiotic biosynthesis.</text>
</comment>
<comment type="similarity">
    <text evidence="3 11">Belongs to the cytochrome P450 family.</text>
</comment>
<feature type="transmembrane region" description="Helical" evidence="12">
    <location>
        <begin position="20"/>
        <end position="41"/>
    </location>
</feature>
<keyword evidence="6 11" id="KW-0560">Oxidoreductase</keyword>
<evidence type="ECO:0000256" key="7">
    <source>
        <dbReference type="ARBA" id="ARBA00023004"/>
    </source>
</evidence>
<evidence type="ECO:0000313" key="13">
    <source>
        <dbReference type="EMBL" id="KAK3389006.1"/>
    </source>
</evidence>
<sequence>MTLSSLLPDLSSSSPTHLLLATVPPLLVLYTIYVAIYRLYLSPLAGIPGPRLAALTQWYEFYYDIILPGQYTFKTVELHKKYGPIIRVNPWEVHISDPDFHRELLPTSINKKRHRTHFWCDQFGAPGSVVSTVDHDHHRLRRQAVSHYFSTQTVRNLQPVIEERVDALLARLCEHGKTKKQTPIDMLHPFSAMAYDIINEYAFAKTEHAIEHPTFRADVTDGLTTGVQYGKLFQHIPILLTTLERLPPKFLASISPAYRSFLATRMSITQQITEISHNLHSSDSSKKNSHLDLSHPTIFHSLLTSDALPPSEKTIPRIADEGHVLIQAGAVTVAWALVIATYHLLNQRTTTLAKLQAELRDAIPNPSESVPLATLERLPYLKAIVKECFRLSLGSSSRITRVASDEALRFSPSDLCLQSYRDDPPQVVEKYKREWILPAGTEVSMTSYQISMNEEVFPDAHAFRPERWLEGGKELDRYLTSFGAGPRICLGMQLAYAEMYLILAKMWRVWEAGEQVAEGGIGAEDGEKDKKNKESGEMVGRMRLAEGVTVRDAEMGVDWFIPAPYIGSKGVRVYFESY</sequence>
<comment type="caution">
    <text evidence="13">The sequence shown here is derived from an EMBL/GenBank/DDBJ whole genome shotgun (WGS) entry which is preliminary data.</text>
</comment>
<dbReference type="InterPro" id="IPR050121">
    <property type="entry name" value="Cytochrome_P450_monoxygenase"/>
</dbReference>
<evidence type="ECO:0000256" key="12">
    <source>
        <dbReference type="SAM" id="Phobius"/>
    </source>
</evidence>
<evidence type="ECO:0000256" key="9">
    <source>
        <dbReference type="ARBA" id="ARBA00023194"/>
    </source>
</evidence>
<feature type="transmembrane region" description="Helical" evidence="12">
    <location>
        <begin position="324"/>
        <end position="345"/>
    </location>
</feature>
<comment type="cofactor">
    <cofactor evidence="1 10">
        <name>heme</name>
        <dbReference type="ChEBI" id="CHEBI:30413"/>
    </cofactor>
</comment>
<keyword evidence="7 10" id="KW-0408">Iron</keyword>
<reference evidence="13" key="2">
    <citation type="submission" date="2023-07" db="EMBL/GenBank/DDBJ databases">
        <authorList>
            <consortium name="Lawrence Berkeley National Laboratory"/>
            <person name="Haridas S."/>
            <person name="Hensen N."/>
            <person name="Bonometti L."/>
            <person name="Westerberg I."/>
            <person name="Brannstrom I.O."/>
            <person name="Guillou S."/>
            <person name="Cros-Aarteil S."/>
            <person name="Calhoun S."/>
            <person name="Kuo A."/>
            <person name="Mondo S."/>
            <person name="Pangilinan J."/>
            <person name="Riley R."/>
            <person name="LaButti K."/>
            <person name="Andreopoulos B."/>
            <person name="Lipzen A."/>
            <person name="Chen C."/>
            <person name="Yanf M."/>
            <person name="Daum C."/>
            <person name="Ng V."/>
            <person name="Clum A."/>
            <person name="Steindorff A."/>
            <person name="Ohm R."/>
            <person name="Martin F."/>
            <person name="Silar P."/>
            <person name="Natvig D."/>
            <person name="Lalanne C."/>
            <person name="Gautier V."/>
            <person name="Ament-velasquez S.L."/>
            <person name="Kruys A."/>
            <person name="Hutchinson M.I."/>
            <person name="Powell A.J."/>
            <person name="Barry K."/>
            <person name="Miller A.N."/>
            <person name="Grigoriev I.V."/>
            <person name="Debuchy R."/>
            <person name="Gladieux P."/>
            <person name="Thoren M.H."/>
            <person name="Johannesson H."/>
        </authorList>
    </citation>
    <scope>NUCLEOTIDE SEQUENCE</scope>
    <source>
        <strain evidence="13">FGSC 1904</strain>
    </source>
</reference>
<keyword evidence="8 11" id="KW-0503">Monooxygenase</keyword>
<organism evidence="13 14">
    <name type="scientific">Sordaria brevicollis</name>
    <dbReference type="NCBI Taxonomy" id="83679"/>
    <lineage>
        <taxon>Eukaryota</taxon>
        <taxon>Fungi</taxon>
        <taxon>Dikarya</taxon>
        <taxon>Ascomycota</taxon>
        <taxon>Pezizomycotina</taxon>
        <taxon>Sordariomycetes</taxon>
        <taxon>Sordariomycetidae</taxon>
        <taxon>Sordariales</taxon>
        <taxon>Sordariaceae</taxon>
        <taxon>Sordaria</taxon>
    </lineage>
</organism>
<dbReference type="InterPro" id="IPR017972">
    <property type="entry name" value="Cyt_P450_CS"/>
</dbReference>
<keyword evidence="9" id="KW-0045">Antibiotic biosynthesis</keyword>
<evidence type="ECO:0000256" key="2">
    <source>
        <dbReference type="ARBA" id="ARBA00004792"/>
    </source>
</evidence>
<protein>
    <submittedName>
        <fullName evidence="13">Cytochrome P450</fullName>
    </submittedName>
</protein>
<keyword evidence="4 10" id="KW-0349">Heme</keyword>
<reference evidence="13" key="1">
    <citation type="journal article" date="2023" name="Mol. Phylogenet. Evol.">
        <title>Genome-scale phylogeny and comparative genomics of the fungal order Sordariales.</title>
        <authorList>
            <person name="Hensen N."/>
            <person name="Bonometti L."/>
            <person name="Westerberg I."/>
            <person name="Brannstrom I.O."/>
            <person name="Guillou S."/>
            <person name="Cros-Aarteil S."/>
            <person name="Calhoun S."/>
            <person name="Haridas S."/>
            <person name="Kuo A."/>
            <person name="Mondo S."/>
            <person name="Pangilinan J."/>
            <person name="Riley R."/>
            <person name="LaButti K."/>
            <person name="Andreopoulos B."/>
            <person name="Lipzen A."/>
            <person name="Chen C."/>
            <person name="Yan M."/>
            <person name="Daum C."/>
            <person name="Ng V."/>
            <person name="Clum A."/>
            <person name="Steindorff A."/>
            <person name="Ohm R.A."/>
            <person name="Martin F."/>
            <person name="Silar P."/>
            <person name="Natvig D.O."/>
            <person name="Lalanne C."/>
            <person name="Gautier V."/>
            <person name="Ament-Velasquez S.L."/>
            <person name="Kruys A."/>
            <person name="Hutchinson M.I."/>
            <person name="Powell A.J."/>
            <person name="Barry K."/>
            <person name="Miller A.N."/>
            <person name="Grigoriev I.V."/>
            <person name="Debuchy R."/>
            <person name="Gladieux P."/>
            <person name="Hiltunen Thoren M."/>
            <person name="Johannesson H."/>
        </authorList>
    </citation>
    <scope>NUCLEOTIDE SEQUENCE</scope>
    <source>
        <strain evidence="13">FGSC 1904</strain>
    </source>
</reference>
<keyword evidence="14" id="KW-1185">Reference proteome</keyword>
<keyword evidence="12" id="KW-0812">Transmembrane</keyword>
<dbReference type="PANTHER" id="PTHR24305">
    <property type="entry name" value="CYTOCHROME P450"/>
    <property type="match status" value="1"/>
</dbReference>
<keyword evidence="12" id="KW-0472">Membrane</keyword>
<dbReference type="PROSITE" id="PS00086">
    <property type="entry name" value="CYTOCHROME_P450"/>
    <property type="match status" value="1"/>
</dbReference>
<evidence type="ECO:0000256" key="10">
    <source>
        <dbReference type="PIRSR" id="PIRSR602401-1"/>
    </source>
</evidence>
<dbReference type="InterPro" id="IPR001128">
    <property type="entry name" value="Cyt_P450"/>
</dbReference>